<dbReference type="GO" id="GO:0051213">
    <property type="term" value="F:dioxygenase activity"/>
    <property type="evidence" value="ECO:0007669"/>
    <property type="project" value="UniProtKB-KW"/>
</dbReference>
<keyword evidence="5" id="KW-1185">Reference proteome</keyword>
<dbReference type="CDD" id="cd04730">
    <property type="entry name" value="NPD_like"/>
    <property type="match status" value="1"/>
</dbReference>
<sequence length="317" mass="33988">MAMNRVCQILKIEKPVIQAPLFWLTSPKLCAAVSNAGGLGVLGFNGGFKKPANTAEETIKGMRKSIHEIRKLTDKPFAINAFPSSIDFFGLNKNIIQLCREENVKTLVFVGQTEEEEIFKLKEEGFTLITRELNPTVRGAQKAEKAGADIIVATGCDEGGTMPRLSTGTLSAVALLSDAVKVPVLAAGGIINEKLAKATAIVGAEGAFVGTRFILSEENPASMVAKKDILKTHPDDLIVYTVMNGLARYRTTPHKFGKDGLLANQKGDFNPPTGSLYDGVIKGNLDASVNSVCNLAPLIKSIDPCKKIVEEIAKGYL</sequence>
<dbReference type="Gene3D" id="3.20.20.70">
    <property type="entry name" value="Aldolase class I"/>
    <property type="match status" value="1"/>
</dbReference>
<name>A0A1Y1VLJ3_9FUNG</name>
<evidence type="ECO:0000313" key="5">
    <source>
        <dbReference type="Proteomes" id="UP000193719"/>
    </source>
</evidence>
<protein>
    <submittedName>
        <fullName evidence="4">2-nitropropane dioxygenase-like enzyme</fullName>
    </submittedName>
</protein>
<keyword evidence="4" id="KW-0223">Dioxygenase</keyword>
<gene>
    <name evidence="4" type="ORF">BCR36DRAFT_579972</name>
</gene>
<proteinExistence type="predicted"/>
<dbReference type="OrthoDB" id="10265891at2759"/>
<evidence type="ECO:0000256" key="3">
    <source>
        <dbReference type="ARBA" id="ARBA00023002"/>
    </source>
</evidence>
<organism evidence="4 5">
    <name type="scientific">Piromyces finnis</name>
    <dbReference type="NCBI Taxonomy" id="1754191"/>
    <lineage>
        <taxon>Eukaryota</taxon>
        <taxon>Fungi</taxon>
        <taxon>Fungi incertae sedis</taxon>
        <taxon>Chytridiomycota</taxon>
        <taxon>Chytridiomycota incertae sedis</taxon>
        <taxon>Neocallimastigomycetes</taxon>
        <taxon>Neocallimastigales</taxon>
        <taxon>Neocallimastigaceae</taxon>
        <taxon>Piromyces</taxon>
    </lineage>
</organism>
<evidence type="ECO:0000313" key="4">
    <source>
        <dbReference type="EMBL" id="ORX58357.1"/>
    </source>
</evidence>
<dbReference type="STRING" id="1754191.A0A1Y1VLJ3"/>
<dbReference type="AlphaFoldDB" id="A0A1Y1VLJ3"/>
<evidence type="ECO:0000256" key="2">
    <source>
        <dbReference type="ARBA" id="ARBA00022643"/>
    </source>
</evidence>
<keyword evidence="2" id="KW-0288">FMN</keyword>
<dbReference type="PANTHER" id="PTHR32332:SF20">
    <property type="entry name" value="2-NITROPROPANE DIOXYGENASE-LIKE PROTEIN"/>
    <property type="match status" value="1"/>
</dbReference>
<reference evidence="4 5" key="1">
    <citation type="submission" date="2016-08" db="EMBL/GenBank/DDBJ databases">
        <title>Genomes of anaerobic fungi encode conserved fungal cellulosomes for biomass hydrolysis.</title>
        <authorList>
            <consortium name="DOE Joint Genome Institute"/>
            <person name="Haitjema C.H."/>
            <person name="Gilmore S.P."/>
            <person name="Henske J.K."/>
            <person name="Solomon K.V."/>
            <person name="De Groot R."/>
            <person name="Kuo A."/>
            <person name="Mondo S.J."/>
            <person name="Salamov A.A."/>
            <person name="Labutti K."/>
            <person name="Zhao Z."/>
            <person name="Chiniquy J."/>
            <person name="Barry K."/>
            <person name="Brewer H.M."/>
            <person name="Purvine S.O."/>
            <person name="Wright A.T."/>
            <person name="Boxma B."/>
            <person name="Van Alen T."/>
            <person name="Hackstein J.H."/>
            <person name="Baker S.E."/>
            <person name="Grigoriev I.V."/>
            <person name="O'Malley M.A."/>
        </authorList>
    </citation>
    <scope>NUCLEOTIDE SEQUENCE [LARGE SCALE GENOMIC DNA]</scope>
    <source>
        <strain evidence="5">finn</strain>
    </source>
</reference>
<dbReference type="EMBL" id="MCFH01000004">
    <property type="protein sequence ID" value="ORX58357.1"/>
    <property type="molecule type" value="Genomic_DNA"/>
</dbReference>
<dbReference type="InterPro" id="IPR004136">
    <property type="entry name" value="NMO"/>
</dbReference>
<reference evidence="4 5" key="2">
    <citation type="submission" date="2016-08" db="EMBL/GenBank/DDBJ databases">
        <title>Pervasive Adenine N6-methylation of Active Genes in Fungi.</title>
        <authorList>
            <consortium name="DOE Joint Genome Institute"/>
            <person name="Mondo S.J."/>
            <person name="Dannebaum R.O."/>
            <person name="Kuo R.C."/>
            <person name="Labutti K."/>
            <person name="Haridas S."/>
            <person name="Kuo A."/>
            <person name="Salamov A."/>
            <person name="Ahrendt S.R."/>
            <person name="Lipzen A."/>
            <person name="Sullivan W."/>
            <person name="Andreopoulos W.B."/>
            <person name="Clum A."/>
            <person name="Lindquist E."/>
            <person name="Daum C."/>
            <person name="Ramamoorthy G.K."/>
            <person name="Gryganskyi A."/>
            <person name="Culley D."/>
            <person name="Magnuson J.K."/>
            <person name="James T.Y."/>
            <person name="O'Malley M.A."/>
            <person name="Stajich J.E."/>
            <person name="Spatafora J.W."/>
            <person name="Visel A."/>
            <person name="Grigoriev I.V."/>
        </authorList>
    </citation>
    <scope>NUCLEOTIDE SEQUENCE [LARGE SCALE GENOMIC DNA]</scope>
    <source>
        <strain evidence="5">finn</strain>
    </source>
</reference>
<dbReference type="SUPFAM" id="SSF51412">
    <property type="entry name" value="Inosine monophosphate dehydrogenase (IMPDH)"/>
    <property type="match status" value="1"/>
</dbReference>
<evidence type="ECO:0000256" key="1">
    <source>
        <dbReference type="ARBA" id="ARBA00022630"/>
    </source>
</evidence>
<accession>A0A1Y1VLJ3</accession>
<dbReference type="GO" id="GO:0018580">
    <property type="term" value="F:nitronate monooxygenase activity"/>
    <property type="evidence" value="ECO:0007669"/>
    <property type="project" value="InterPro"/>
</dbReference>
<dbReference type="Proteomes" id="UP000193719">
    <property type="component" value="Unassembled WGS sequence"/>
</dbReference>
<keyword evidence="3" id="KW-0560">Oxidoreductase</keyword>
<keyword evidence="1" id="KW-0285">Flavoprotein</keyword>
<dbReference type="Pfam" id="PF03060">
    <property type="entry name" value="NMO"/>
    <property type="match status" value="1"/>
</dbReference>
<dbReference type="PANTHER" id="PTHR32332">
    <property type="entry name" value="2-NITROPROPANE DIOXYGENASE"/>
    <property type="match status" value="1"/>
</dbReference>
<dbReference type="InterPro" id="IPR013785">
    <property type="entry name" value="Aldolase_TIM"/>
</dbReference>
<comment type="caution">
    <text evidence="4">The sequence shown here is derived from an EMBL/GenBank/DDBJ whole genome shotgun (WGS) entry which is preliminary data.</text>
</comment>